<protein>
    <submittedName>
        <fullName evidence="1">Uncharacterized protein</fullName>
    </submittedName>
</protein>
<gene>
    <name evidence="1" type="ORF">SGGMMB4_02838</name>
</gene>
<proteinExistence type="predicted"/>
<dbReference type="Proteomes" id="UP000245838">
    <property type="component" value="Chromosome sggmmb4_Chromosome"/>
</dbReference>
<evidence type="ECO:0000313" key="1">
    <source>
        <dbReference type="EMBL" id="CRL45240.1"/>
    </source>
</evidence>
<evidence type="ECO:0000313" key="2">
    <source>
        <dbReference type="Proteomes" id="UP000245838"/>
    </source>
</evidence>
<organism evidence="1 2">
    <name type="scientific">Sodalis glossinidius (strain morsitans)</name>
    <dbReference type="NCBI Taxonomy" id="343509"/>
    <lineage>
        <taxon>Bacteria</taxon>
        <taxon>Pseudomonadati</taxon>
        <taxon>Pseudomonadota</taxon>
        <taxon>Gammaproteobacteria</taxon>
        <taxon>Enterobacterales</taxon>
        <taxon>Bruguierivoracaceae</taxon>
        <taxon>Sodalis</taxon>
    </lineage>
</organism>
<name>A0A193QJY3_SODGM</name>
<dbReference type="AlphaFoldDB" id="A0A193QJY3"/>
<accession>A0A193QJY3</accession>
<sequence length="41" mass="4984">MLLLTLCLLLVIVAIYSIIQHLRTKNRNQLGMSRKERRRYR</sequence>
<dbReference type="EMBL" id="LN854557">
    <property type="protein sequence ID" value="CRL45240.1"/>
    <property type="molecule type" value="Genomic_DNA"/>
</dbReference>
<reference evidence="1 2" key="1">
    <citation type="submission" date="2015-05" db="EMBL/GenBank/DDBJ databases">
        <authorList>
            <person name="Goodhead I."/>
        </authorList>
    </citation>
    <scope>NUCLEOTIDE SEQUENCE [LARGE SCALE GENOMIC DNA]</scope>
    <source>
        <strain evidence="2">morsitans</strain>
    </source>
</reference>